<name>A0A434AFE9_9BACT</name>
<dbReference type="SUPFAM" id="SSF52096">
    <property type="entry name" value="ClpP/crotonase"/>
    <property type="match status" value="1"/>
</dbReference>
<sequence length="433" mass="49033">MYKSVWTLLRRNIFLPLIALLTLLSCNNNNNEFPRTENNSNIFETIDKTMQEWYLWNDQLPAINSNNYNSANAYFENLLVSQDRWSFIADLDDLLAFFENGTYTGYGLSFKFDQNNDLRVKLIFDASPIANEGITRGWKLVKINQLTISNLSDNQILSELGKPNADFVFENNSGEQKEVIASQQELDQNTVLKREVIDYEGIKVAYLAFDSFLGRSEEELNEAFTYFKDQNASELVLDLRYNGGGSTYIANQLASLITGNQYEGEIFSKVFHNESKRSEDFSEAFENQPAAFGFQRVFIITTSSTASASEMVINGLKPYLGKENVILIGSTTHGKPVGMYVFEEKDLNLAIVPISFSITNANDEGGYFDGIPVDYEIVDDISRDFGNIEESNFRSALEFIKTQNFPVIATAKSISTSEREFKKKGLDELIDAF</sequence>
<dbReference type="InterPro" id="IPR041613">
    <property type="entry name" value="Pept_S41_N"/>
</dbReference>
<dbReference type="OrthoDB" id="7168509at2"/>
<dbReference type="PANTHER" id="PTHR32060">
    <property type="entry name" value="TAIL-SPECIFIC PROTEASE"/>
    <property type="match status" value="1"/>
</dbReference>
<dbReference type="Pfam" id="PF18294">
    <property type="entry name" value="Pept_S41_N"/>
    <property type="match status" value="1"/>
</dbReference>
<evidence type="ECO:0000313" key="3">
    <source>
        <dbReference type="EMBL" id="RUT73106.1"/>
    </source>
</evidence>
<dbReference type="AlphaFoldDB" id="A0A434AFE9"/>
<dbReference type="PANTHER" id="PTHR32060:SF30">
    <property type="entry name" value="CARBOXY-TERMINAL PROCESSING PROTEASE CTPA"/>
    <property type="match status" value="1"/>
</dbReference>
<dbReference type="GO" id="GO:0030288">
    <property type="term" value="C:outer membrane-bounded periplasmic space"/>
    <property type="evidence" value="ECO:0007669"/>
    <property type="project" value="TreeGrafter"/>
</dbReference>
<dbReference type="SUPFAM" id="SSF50156">
    <property type="entry name" value="PDZ domain-like"/>
    <property type="match status" value="1"/>
</dbReference>
<feature type="signal peptide" evidence="1">
    <location>
        <begin position="1"/>
        <end position="30"/>
    </location>
</feature>
<dbReference type="Gene3D" id="3.90.226.10">
    <property type="entry name" value="2-enoyl-CoA Hydratase, Chain A, domain 1"/>
    <property type="match status" value="1"/>
</dbReference>
<evidence type="ECO:0000259" key="2">
    <source>
        <dbReference type="SMART" id="SM00245"/>
    </source>
</evidence>
<comment type="caution">
    <text evidence="3">The sequence shown here is derived from an EMBL/GenBank/DDBJ whole genome shotgun (WGS) entry which is preliminary data.</text>
</comment>
<protein>
    <recommendedName>
        <fullName evidence="2">Tail specific protease domain-containing protein</fullName>
    </recommendedName>
</protein>
<dbReference type="InterPro" id="IPR036034">
    <property type="entry name" value="PDZ_sf"/>
</dbReference>
<dbReference type="SMART" id="SM00245">
    <property type="entry name" value="TSPc"/>
    <property type="match status" value="1"/>
</dbReference>
<dbReference type="Proteomes" id="UP000282985">
    <property type="component" value="Unassembled WGS sequence"/>
</dbReference>
<feature type="domain" description="Tail specific protease" evidence="2">
    <location>
        <begin position="175"/>
        <end position="378"/>
    </location>
</feature>
<evidence type="ECO:0000313" key="4">
    <source>
        <dbReference type="Proteomes" id="UP000282985"/>
    </source>
</evidence>
<dbReference type="PROSITE" id="PS51257">
    <property type="entry name" value="PROKAR_LIPOPROTEIN"/>
    <property type="match status" value="1"/>
</dbReference>
<dbReference type="RefSeq" id="WP_127344781.1">
    <property type="nucleotide sequence ID" value="NZ_RJJX01000028.1"/>
</dbReference>
<dbReference type="GO" id="GO:0006508">
    <property type="term" value="P:proteolysis"/>
    <property type="evidence" value="ECO:0007669"/>
    <property type="project" value="InterPro"/>
</dbReference>
<dbReference type="Gene3D" id="3.30.750.170">
    <property type="match status" value="1"/>
</dbReference>
<dbReference type="GO" id="GO:0007165">
    <property type="term" value="P:signal transduction"/>
    <property type="evidence" value="ECO:0007669"/>
    <property type="project" value="TreeGrafter"/>
</dbReference>
<feature type="chain" id="PRO_5019397360" description="Tail specific protease domain-containing protein" evidence="1">
    <location>
        <begin position="31"/>
        <end position="433"/>
    </location>
</feature>
<dbReference type="Gene3D" id="2.30.42.10">
    <property type="match status" value="1"/>
</dbReference>
<dbReference type="InterPro" id="IPR029045">
    <property type="entry name" value="ClpP/crotonase-like_dom_sf"/>
</dbReference>
<dbReference type="GO" id="GO:0008236">
    <property type="term" value="F:serine-type peptidase activity"/>
    <property type="evidence" value="ECO:0007669"/>
    <property type="project" value="InterPro"/>
</dbReference>
<keyword evidence="4" id="KW-1185">Reference proteome</keyword>
<dbReference type="EMBL" id="RJJX01000028">
    <property type="protein sequence ID" value="RUT73106.1"/>
    <property type="molecule type" value="Genomic_DNA"/>
</dbReference>
<reference evidence="3 4" key="1">
    <citation type="submission" date="2018-11" db="EMBL/GenBank/DDBJ databases">
        <title>Parancylomarina longa gen. nov., sp. nov., isolated from sediments of southern Okinawa.</title>
        <authorList>
            <person name="Fu T."/>
        </authorList>
    </citation>
    <scope>NUCLEOTIDE SEQUENCE [LARGE SCALE GENOMIC DNA]</scope>
    <source>
        <strain evidence="3 4">T3-2 S1-C</strain>
    </source>
</reference>
<dbReference type="InterPro" id="IPR005151">
    <property type="entry name" value="Tail-specific_protease"/>
</dbReference>
<accession>A0A434AFE9</accession>
<dbReference type="GO" id="GO:0004175">
    <property type="term" value="F:endopeptidase activity"/>
    <property type="evidence" value="ECO:0007669"/>
    <property type="project" value="TreeGrafter"/>
</dbReference>
<dbReference type="CDD" id="cd07561">
    <property type="entry name" value="Peptidase_S41_CPP_like"/>
    <property type="match status" value="1"/>
</dbReference>
<dbReference type="Pfam" id="PF03572">
    <property type="entry name" value="Peptidase_S41"/>
    <property type="match status" value="1"/>
</dbReference>
<evidence type="ECO:0000256" key="1">
    <source>
        <dbReference type="SAM" id="SignalP"/>
    </source>
</evidence>
<keyword evidence="1" id="KW-0732">Signal</keyword>
<gene>
    <name evidence="3" type="ORF">DLK05_14990</name>
</gene>
<proteinExistence type="predicted"/>
<organism evidence="3 4">
    <name type="scientific">Ancylomarina longa</name>
    <dbReference type="NCBI Taxonomy" id="2487017"/>
    <lineage>
        <taxon>Bacteria</taxon>
        <taxon>Pseudomonadati</taxon>
        <taxon>Bacteroidota</taxon>
        <taxon>Bacteroidia</taxon>
        <taxon>Marinilabiliales</taxon>
        <taxon>Marinifilaceae</taxon>
        <taxon>Ancylomarina</taxon>
    </lineage>
</organism>